<dbReference type="Gene3D" id="3.40.50.300">
    <property type="entry name" value="P-loop containing nucleotide triphosphate hydrolases"/>
    <property type="match status" value="1"/>
</dbReference>
<dbReference type="InterPro" id="IPR054471">
    <property type="entry name" value="GPIID_WHD"/>
</dbReference>
<evidence type="ECO:0000259" key="3">
    <source>
        <dbReference type="Pfam" id="PF24883"/>
    </source>
</evidence>
<dbReference type="Pfam" id="PF22939">
    <property type="entry name" value="WHD_GPIID"/>
    <property type="match status" value="1"/>
</dbReference>
<dbReference type="SUPFAM" id="SSF52540">
    <property type="entry name" value="P-loop containing nucleoside triphosphate hydrolases"/>
    <property type="match status" value="1"/>
</dbReference>
<protein>
    <submittedName>
        <fullName evidence="4">Vegetative incompatibility protein HET-E-1</fullName>
    </submittedName>
</protein>
<reference evidence="4 5" key="1">
    <citation type="submission" date="2015-04" db="EMBL/GenBank/DDBJ databases">
        <authorList>
            <person name="Syromyatnikov M.Y."/>
            <person name="Popov V.N."/>
        </authorList>
    </citation>
    <scope>NUCLEOTIDE SEQUENCE [LARGE SCALE GENOMIC DNA]</scope>
    <source>
        <strain evidence="4">WF-38-12</strain>
    </source>
</reference>
<dbReference type="PANTHER" id="PTHR10039:SF14">
    <property type="entry name" value="NACHT DOMAIN-CONTAINING PROTEIN"/>
    <property type="match status" value="1"/>
</dbReference>
<dbReference type="OrthoDB" id="4224903at2759"/>
<dbReference type="Proteomes" id="UP000054383">
    <property type="component" value="Unassembled WGS sequence"/>
</dbReference>
<proteinExistence type="predicted"/>
<gene>
    <name evidence="4" type="ORF">PISL3812_06432</name>
</gene>
<name>A0A0U1M2U4_TALIS</name>
<dbReference type="Pfam" id="PF02493">
    <property type="entry name" value="MORN"/>
    <property type="match status" value="11"/>
</dbReference>
<dbReference type="Gene3D" id="2.20.110.10">
    <property type="entry name" value="Histone H3 K4-specific methyltransferase SET7/9 N-terminal domain"/>
    <property type="match status" value="4"/>
</dbReference>
<dbReference type="InterPro" id="IPR056884">
    <property type="entry name" value="NPHP3-like_N"/>
</dbReference>
<evidence type="ECO:0000313" key="4">
    <source>
        <dbReference type="EMBL" id="CRG89396.1"/>
    </source>
</evidence>
<sequence length="1114" mass="124817">MAFGLLCCCGRPSKAHSTETHDDHVAEDAPPPNYELEAMQKGAKVIRERKWKTADARQVAHHGGMIMFHDGTAEPTRKPTIDVIALHGLNSDAIKNWVLDDTMWLDDLLPQQLPNARIMSFGNYKARRIREEATIGIALSTQVVPKQSAVMGMPKEWQIPLDGDHHRISKYSSLTDPLYVTVSARLRAMATEAPRVIRARLKPNIDDSLQARSMRAELMPRVRRWLSPVLDIDHERSSLRNKRCENTGDWLFERKRYKAWRESETSSLLWIHARPGSGKSVLSAHLIEHLDQAGTPFGYFFFRYNNASLHSPKNLLLTLAFQFATRSTAVNDSSCELMLSGFDAQGALIGTLWEQLFVQRIFRTDWPNPVLVVIDALDECDPGERMGFIRLLGDLARVSLEVKVIFLSRWKQDIANAFGSLDIQVEEICPEDNQSDIVTYTKSRLRSSSTLPSASTLHDEIIDKIESSASGTFLWVSLTLDVLEQRETLAGIRESLSSIPEKMDGFYLRILENMSRETQPHHVERIRDIFQWVVVAIRPLSISELSVPLSSKFGDLISLKTTVTNRCGGLVQVDSADTIQAAHFTVSEYLVRPTSTHLFHVDPPKANADSALFCLNYLSGPCFKSLPVTAEIEQDFFRTNPFAQYAIEFWFVHLGSAEPNDTLTDAVCNFMTSKGFLLWIEAYCGIVPGTSGAASRVTEVLGTDAKHALDQLRLTANALRFVTYESYVGETLNGKRHGQGGCIMSDGFYATNSGSWADDFPDGFNVYEEPNSVYYKGMWKAGEWHGQGEFMDVDGSVYSGNYVLGTKEGQGTRNWLWGDQVKYTGEWKANVPHGHGRMIFFHGGTYEGKWVDGFMHGPGVLRNWNDDTYEGEFERGKPQGAITRSTIDSTDKLDTINKVIRYQSGAVYEGQTANGRPEGKGILRAPTNITWTGTFEDGSIHGEGIAEWDNGGYRKGTWKKDWFDGWGIEVNNDPRYPCRFEGTIVNGLREGYGEYTAPQGVSYKGGFHAGEMHGQAMQESKRGGSGKLECRFENGVPSGPGRIVRPGGSVYEGLFVNRKEHDENATLTFLDGTLYKGTWVQGFSRQGKFYWDDERVNILGLVNVDDSGKPTFVW</sequence>
<evidence type="ECO:0000259" key="2">
    <source>
        <dbReference type="Pfam" id="PF22939"/>
    </source>
</evidence>
<dbReference type="PANTHER" id="PTHR10039">
    <property type="entry name" value="AMELOGENIN"/>
    <property type="match status" value="1"/>
</dbReference>
<dbReference type="SMART" id="SM00698">
    <property type="entry name" value="MORN"/>
    <property type="match status" value="9"/>
</dbReference>
<organism evidence="4 5">
    <name type="scientific">Talaromyces islandicus</name>
    <name type="common">Penicillium islandicum</name>
    <dbReference type="NCBI Taxonomy" id="28573"/>
    <lineage>
        <taxon>Eukaryota</taxon>
        <taxon>Fungi</taxon>
        <taxon>Dikarya</taxon>
        <taxon>Ascomycota</taxon>
        <taxon>Pezizomycotina</taxon>
        <taxon>Eurotiomycetes</taxon>
        <taxon>Eurotiomycetidae</taxon>
        <taxon>Eurotiales</taxon>
        <taxon>Trichocomaceae</taxon>
        <taxon>Talaromyces</taxon>
        <taxon>Talaromyces sect. Islandici</taxon>
    </lineage>
</organism>
<dbReference type="InterPro" id="IPR027417">
    <property type="entry name" value="P-loop_NTPase"/>
</dbReference>
<dbReference type="SUPFAM" id="SSF82185">
    <property type="entry name" value="Histone H3 K4-specific methyltransferase SET7/9 N-terminal domain"/>
    <property type="match status" value="4"/>
</dbReference>
<dbReference type="InterPro" id="IPR003409">
    <property type="entry name" value="MORN"/>
</dbReference>
<keyword evidence="1" id="KW-0677">Repeat</keyword>
<accession>A0A0U1M2U4</accession>
<evidence type="ECO:0000256" key="1">
    <source>
        <dbReference type="ARBA" id="ARBA00022737"/>
    </source>
</evidence>
<dbReference type="EMBL" id="CVMT01000006">
    <property type="protein sequence ID" value="CRG89396.1"/>
    <property type="molecule type" value="Genomic_DNA"/>
</dbReference>
<keyword evidence="5" id="KW-1185">Reference proteome</keyword>
<feature type="domain" description="GPI inositol-deacylase winged helix" evidence="2">
    <location>
        <begin position="526"/>
        <end position="593"/>
    </location>
</feature>
<dbReference type="STRING" id="28573.A0A0U1M2U4"/>
<feature type="domain" description="Nephrocystin 3-like N-terminal" evidence="3">
    <location>
        <begin position="246"/>
        <end position="409"/>
    </location>
</feature>
<evidence type="ECO:0000313" key="5">
    <source>
        <dbReference type="Proteomes" id="UP000054383"/>
    </source>
</evidence>
<dbReference type="AlphaFoldDB" id="A0A0U1M2U4"/>
<dbReference type="Pfam" id="PF24883">
    <property type="entry name" value="NPHP3_N"/>
    <property type="match status" value="1"/>
</dbReference>